<protein>
    <submittedName>
        <fullName evidence="1">Uncharacterized protein</fullName>
    </submittedName>
</protein>
<sequence length="56" mass="6738">MSQFHLIILNNYRRRNSELRNIFIWLEYSGFSFHTYHKVFILLLDSQSGLNQSSMA</sequence>
<accession>A0A916J3V2</accession>
<dbReference type="AlphaFoldDB" id="A0A916J3V2"/>
<proteinExistence type="predicted"/>
<comment type="caution">
    <text evidence="1">The sequence shown here is derived from an EMBL/GenBank/DDBJ whole genome shotgun (WGS) entry which is preliminary data.</text>
</comment>
<evidence type="ECO:0000313" key="1">
    <source>
        <dbReference type="EMBL" id="CAG4883471.1"/>
    </source>
</evidence>
<evidence type="ECO:0000313" key="2">
    <source>
        <dbReference type="Proteomes" id="UP000742786"/>
    </source>
</evidence>
<organism evidence="1 2">
    <name type="scientific">Georgfuchsia toluolica</name>
    <dbReference type="NCBI Taxonomy" id="424218"/>
    <lineage>
        <taxon>Bacteria</taxon>
        <taxon>Pseudomonadati</taxon>
        <taxon>Pseudomonadota</taxon>
        <taxon>Betaproteobacteria</taxon>
        <taxon>Nitrosomonadales</taxon>
        <taxon>Sterolibacteriaceae</taxon>
        <taxon>Georgfuchsia</taxon>
    </lineage>
</organism>
<dbReference type="Proteomes" id="UP000742786">
    <property type="component" value="Unassembled WGS sequence"/>
</dbReference>
<dbReference type="EMBL" id="CAJQUM010000001">
    <property type="protein sequence ID" value="CAG4883471.1"/>
    <property type="molecule type" value="Genomic_DNA"/>
</dbReference>
<gene>
    <name evidence="1" type="ORF">GTOL_11354</name>
</gene>
<keyword evidence="2" id="KW-1185">Reference proteome</keyword>
<reference evidence="1" key="1">
    <citation type="submission" date="2021-04" db="EMBL/GenBank/DDBJ databases">
        <authorList>
            <person name="Hornung B."/>
        </authorList>
    </citation>
    <scope>NUCLEOTIDE SEQUENCE</scope>
    <source>
        <strain evidence="1">G5G6</strain>
    </source>
</reference>
<name>A0A916J3V2_9PROT</name>